<keyword evidence="3" id="KW-1185">Reference proteome</keyword>
<sequence length="57" mass="5508">MLLLRILPASTLISGAAVWLSIAAGSNVPAAVLTGGGAFAGTAGLLLAVAHYTTTGE</sequence>
<dbReference type="EMBL" id="FONV01000019">
    <property type="protein sequence ID" value="SFF72125.1"/>
    <property type="molecule type" value="Genomic_DNA"/>
</dbReference>
<name>A0A1I2KYV5_9ACTN</name>
<keyword evidence="1" id="KW-0472">Membrane</keyword>
<dbReference type="Proteomes" id="UP000199645">
    <property type="component" value="Unassembled WGS sequence"/>
</dbReference>
<reference evidence="2 3" key="1">
    <citation type="submission" date="2016-10" db="EMBL/GenBank/DDBJ databases">
        <authorList>
            <person name="de Groot N.N."/>
        </authorList>
    </citation>
    <scope>NUCLEOTIDE SEQUENCE [LARGE SCALE GENOMIC DNA]</scope>
    <source>
        <strain evidence="2 3">DSM 43019</strain>
    </source>
</reference>
<evidence type="ECO:0000313" key="3">
    <source>
        <dbReference type="Proteomes" id="UP000199645"/>
    </source>
</evidence>
<feature type="transmembrane region" description="Helical" evidence="1">
    <location>
        <begin position="33"/>
        <end position="52"/>
    </location>
</feature>
<keyword evidence="1" id="KW-0812">Transmembrane</keyword>
<protein>
    <submittedName>
        <fullName evidence="2">Uncharacterized protein</fullName>
    </submittedName>
</protein>
<proteinExistence type="predicted"/>
<evidence type="ECO:0000313" key="2">
    <source>
        <dbReference type="EMBL" id="SFF72125.1"/>
    </source>
</evidence>
<gene>
    <name evidence="2" type="ORF">SAMN05421541_11956</name>
</gene>
<organism evidence="2 3">
    <name type="scientific">Actinoplanes philippinensis</name>
    <dbReference type="NCBI Taxonomy" id="35752"/>
    <lineage>
        <taxon>Bacteria</taxon>
        <taxon>Bacillati</taxon>
        <taxon>Actinomycetota</taxon>
        <taxon>Actinomycetes</taxon>
        <taxon>Micromonosporales</taxon>
        <taxon>Micromonosporaceae</taxon>
        <taxon>Actinoplanes</taxon>
    </lineage>
</organism>
<keyword evidence="1" id="KW-1133">Transmembrane helix</keyword>
<evidence type="ECO:0000256" key="1">
    <source>
        <dbReference type="SAM" id="Phobius"/>
    </source>
</evidence>
<accession>A0A1I2KYV5</accession>
<dbReference type="AlphaFoldDB" id="A0A1I2KYV5"/>